<comment type="caution">
    <text evidence="2">The sequence shown here is derived from an EMBL/GenBank/DDBJ whole genome shotgun (WGS) entry which is preliminary data.</text>
</comment>
<evidence type="ECO:0000256" key="1">
    <source>
        <dbReference type="SAM" id="Phobius"/>
    </source>
</evidence>
<feature type="transmembrane region" description="Helical" evidence="1">
    <location>
        <begin position="27"/>
        <end position="50"/>
    </location>
</feature>
<keyword evidence="1" id="KW-1133">Transmembrane helix</keyword>
<organism evidence="2 3">
    <name type="scientific">Candidatus Dechloromonas phosphorivorans</name>
    <dbReference type="NCBI Taxonomy" id="2899244"/>
    <lineage>
        <taxon>Bacteria</taxon>
        <taxon>Pseudomonadati</taxon>
        <taxon>Pseudomonadota</taxon>
        <taxon>Betaproteobacteria</taxon>
        <taxon>Rhodocyclales</taxon>
        <taxon>Azonexaceae</taxon>
        <taxon>Dechloromonas</taxon>
    </lineage>
</organism>
<protein>
    <submittedName>
        <fullName evidence="2">Uncharacterized protein</fullName>
    </submittedName>
</protein>
<proteinExistence type="predicted"/>
<keyword evidence="1" id="KW-0812">Transmembrane</keyword>
<name>A0A9D7LPN3_9RHOO</name>
<sequence>MPKIIREKYENGVLVERQTEGSNTTPWHWLMLVVHTVIAITLVVLATVAVHDSLTLRASMSEEDASPTSCEQPRLRS</sequence>
<gene>
    <name evidence="2" type="ORF">IPN75_11055</name>
</gene>
<reference evidence="2" key="1">
    <citation type="submission" date="2020-10" db="EMBL/GenBank/DDBJ databases">
        <title>Connecting structure to function with the recovery of over 1000 high-quality activated sludge metagenome-assembled genomes encoding full-length rRNA genes using long-read sequencing.</title>
        <authorList>
            <person name="Singleton C.M."/>
            <person name="Petriglieri F."/>
            <person name="Kristensen J.M."/>
            <person name="Kirkegaard R.H."/>
            <person name="Michaelsen T.Y."/>
            <person name="Andersen M.H."/>
            <person name="Karst S.M."/>
            <person name="Dueholm M.S."/>
            <person name="Nielsen P.H."/>
            <person name="Albertsen M."/>
        </authorList>
    </citation>
    <scope>NUCLEOTIDE SEQUENCE</scope>
    <source>
        <strain evidence="2">OdNE_18-Q3-R46-58_BAT3C.305</strain>
    </source>
</reference>
<dbReference type="EMBL" id="JADKBR010000015">
    <property type="protein sequence ID" value="MBK8890874.1"/>
    <property type="molecule type" value="Genomic_DNA"/>
</dbReference>
<keyword evidence="1" id="KW-0472">Membrane</keyword>
<evidence type="ECO:0000313" key="2">
    <source>
        <dbReference type="EMBL" id="MBK8890874.1"/>
    </source>
</evidence>
<dbReference type="Proteomes" id="UP000808146">
    <property type="component" value="Unassembled WGS sequence"/>
</dbReference>
<dbReference type="AlphaFoldDB" id="A0A9D7LPN3"/>
<evidence type="ECO:0000313" key="3">
    <source>
        <dbReference type="Proteomes" id="UP000808146"/>
    </source>
</evidence>
<accession>A0A9D7LPN3</accession>